<name>A0AAW2XW31_9LAMI</name>
<organism evidence="2">
    <name type="scientific">Sesamum latifolium</name>
    <dbReference type="NCBI Taxonomy" id="2727402"/>
    <lineage>
        <taxon>Eukaryota</taxon>
        <taxon>Viridiplantae</taxon>
        <taxon>Streptophyta</taxon>
        <taxon>Embryophyta</taxon>
        <taxon>Tracheophyta</taxon>
        <taxon>Spermatophyta</taxon>
        <taxon>Magnoliopsida</taxon>
        <taxon>eudicotyledons</taxon>
        <taxon>Gunneridae</taxon>
        <taxon>Pentapetalae</taxon>
        <taxon>asterids</taxon>
        <taxon>lamiids</taxon>
        <taxon>Lamiales</taxon>
        <taxon>Pedaliaceae</taxon>
        <taxon>Sesamum</taxon>
    </lineage>
</organism>
<dbReference type="CDD" id="cd09272">
    <property type="entry name" value="RNase_HI_RT_Ty1"/>
    <property type="match status" value="1"/>
</dbReference>
<dbReference type="PANTHER" id="PTHR11439:SF465">
    <property type="entry name" value="REVERSE TRANSCRIPTASE TY1_COPIA-TYPE DOMAIN-CONTAINING PROTEIN"/>
    <property type="match status" value="1"/>
</dbReference>
<reference evidence="2" key="1">
    <citation type="submission" date="2020-06" db="EMBL/GenBank/DDBJ databases">
        <authorList>
            <person name="Li T."/>
            <person name="Hu X."/>
            <person name="Zhang T."/>
            <person name="Song X."/>
            <person name="Zhang H."/>
            <person name="Dai N."/>
            <person name="Sheng W."/>
            <person name="Hou X."/>
            <person name="Wei L."/>
        </authorList>
    </citation>
    <scope>NUCLEOTIDE SEQUENCE</scope>
    <source>
        <strain evidence="2">KEN1</strain>
        <tissue evidence="2">Leaf</tissue>
    </source>
</reference>
<proteinExistence type="predicted"/>
<evidence type="ECO:0000313" key="2">
    <source>
        <dbReference type="EMBL" id="KAL0458185.1"/>
    </source>
</evidence>
<protein>
    <submittedName>
        <fullName evidence="2">Uncharacterized protein</fullName>
    </submittedName>
</protein>
<feature type="region of interest" description="Disordered" evidence="1">
    <location>
        <begin position="1"/>
        <end position="20"/>
    </location>
</feature>
<dbReference type="PANTHER" id="PTHR11439">
    <property type="entry name" value="GAG-POL-RELATED RETROTRANSPOSON"/>
    <property type="match status" value="1"/>
</dbReference>
<sequence>MRLQASSSSPPATGSECEEDADNGEDFIKVYLNFTCPDISHFLQQLSQYLQHPCELHWYVAFHVICYLKGYPSKGLMFPSTKVKCRSMGVVICELKWISYLLQDFGVDVELPIPLFSDNKTALHITANPMFHEDIKHLKIDCHIIRDAFEHGFIDSSHVHSADQLVDMFT</sequence>
<comment type="caution">
    <text evidence="2">The sequence shown here is derived from an EMBL/GenBank/DDBJ whole genome shotgun (WGS) entry which is preliminary data.</text>
</comment>
<evidence type="ECO:0000256" key="1">
    <source>
        <dbReference type="SAM" id="MobiDB-lite"/>
    </source>
</evidence>
<feature type="compositionally biased region" description="Polar residues" evidence="1">
    <location>
        <begin position="1"/>
        <end position="12"/>
    </location>
</feature>
<dbReference type="AlphaFoldDB" id="A0AAW2XW31"/>
<reference evidence="2" key="2">
    <citation type="journal article" date="2024" name="Plant">
        <title>Genomic evolution and insights into agronomic trait innovations of Sesamum species.</title>
        <authorList>
            <person name="Miao H."/>
            <person name="Wang L."/>
            <person name="Qu L."/>
            <person name="Liu H."/>
            <person name="Sun Y."/>
            <person name="Le M."/>
            <person name="Wang Q."/>
            <person name="Wei S."/>
            <person name="Zheng Y."/>
            <person name="Lin W."/>
            <person name="Duan Y."/>
            <person name="Cao H."/>
            <person name="Xiong S."/>
            <person name="Wang X."/>
            <person name="Wei L."/>
            <person name="Li C."/>
            <person name="Ma Q."/>
            <person name="Ju M."/>
            <person name="Zhao R."/>
            <person name="Li G."/>
            <person name="Mu C."/>
            <person name="Tian Q."/>
            <person name="Mei H."/>
            <person name="Zhang T."/>
            <person name="Gao T."/>
            <person name="Zhang H."/>
        </authorList>
    </citation>
    <scope>NUCLEOTIDE SEQUENCE</scope>
    <source>
        <strain evidence="2">KEN1</strain>
    </source>
</reference>
<gene>
    <name evidence="2" type="ORF">Slati_0445700</name>
</gene>
<accession>A0AAW2XW31</accession>
<dbReference type="EMBL" id="JACGWN010000002">
    <property type="protein sequence ID" value="KAL0458185.1"/>
    <property type="molecule type" value="Genomic_DNA"/>
</dbReference>